<dbReference type="Gene3D" id="3.40.50.2000">
    <property type="entry name" value="Glycogen Phosphorylase B"/>
    <property type="match status" value="2"/>
</dbReference>
<dbReference type="InterPro" id="IPR050426">
    <property type="entry name" value="Glycosyltransferase_28"/>
</dbReference>
<dbReference type="EMBL" id="KN847343">
    <property type="protein sequence ID" value="KIW37651.1"/>
    <property type="molecule type" value="Genomic_DNA"/>
</dbReference>
<dbReference type="Pfam" id="PF03033">
    <property type="entry name" value="Glyco_transf_28"/>
    <property type="match status" value="1"/>
</dbReference>
<dbReference type="Proteomes" id="UP000053342">
    <property type="component" value="Unassembled WGS sequence"/>
</dbReference>
<dbReference type="InterPro" id="IPR004276">
    <property type="entry name" value="GlycoTrans_28_N"/>
</dbReference>
<feature type="region of interest" description="Disordered" evidence="3">
    <location>
        <begin position="598"/>
        <end position="629"/>
    </location>
</feature>
<evidence type="ECO:0000259" key="5">
    <source>
        <dbReference type="Pfam" id="PF06722"/>
    </source>
</evidence>
<keyword evidence="7" id="KW-1185">Reference proteome</keyword>
<feature type="domain" description="Glycosyltransferase family 28 N-terminal" evidence="4">
    <location>
        <begin position="79"/>
        <end position="221"/>
    </location>
</feature>
<dbReference type="GO" id="GO:0006629">
    <property type="term" value="P:lipid metabolic process"/>
    <property type="evidence" value="ECO:0007669"/>
    <property type="project" value="UniProtKB-KW"/>
</dbReference>
<dbReference type="GO" id="GO:0016906">
    <property type="term" value="F:sterol 3-beta-glucosyltransferase activity"/>
    <property type="evidence" value="ECO:0007669"/>
    <property type="project" value="UniProtKB-ARBA"/>
</dbReference>
<dbReference type="AlphaFoldDB" id="A0A0D2ABD2"/>
<dbReference type="GO" id="GO:0005975">
    <property type="term" value="P:carbohydrate metabolic process"/>
    <property type="evidence" value="ECO:0007669"/>
    <property type="project" value="InterPro"/>
</dbReference>
<dbReference type="PANTHER" id="PTHR48050">
    <property type="entry name" value="STEROL 3-BETA-GLUCOSYLTRANSFERASE"/>
    <property type="match status" value="1"/>
</dbReference>
<feature type="region of interest" description="Disordered" evidence="3">
    <location>
        <begin position="49"/>
        <end position="73"/>
    </location>
</feature>
<accession>A0A0D2ABD2</accession>
<keyword evidence="1" id="KW-0808">Transferase</keyword>
<sequence>MEVTGSGKLTREVSYESLPPFDETGRLDLDAYAGDEIDRLFRLFLPSRSKGSESSPFSDVAEASAPPRHSEIPPPPLNVVIQLIGSRGDIQPFIAYGIHLKRYYGHRVRLATHGVFQNLVEGNGLLFFDIGGNPEQLMSFMVRSPGLLPSYKALRAGEIKHHREALYKMWKMIWKSCFENGPDGVPFVADIIIANPPSFAHIHCAEKLGIPLHLMFTMPYSPSGAFPHPLTRISNERMNNMSINRLSYYIVERLIWLGLGEGLNRFRQNVLHLEPVNLARAPSIVTKLKIPHTYCWSSSLLPKPSDWGEHISVAGYFLQDNENTSFNPPTSLCEFLAAGKPPIYIGFGSIVVDNPEILTELVLGAVKLTGVRALISKGWLGLGEGQSSTKNVFYVGDVPHSWLFERVSAVVHHGGAGTTAASLRAGKPSVVVPFFGDQYFWGKVVYTAGCGPRPIPFLHLTAEKLASQIQEALEAVIIRKAAEIGATVQTENGCDNGAAVLHRFMNLDASRCHLIRDRIAVWKIKHSEVQISALAAAALVESGCLRYSQLRILRHCEYEMEDRPIDPLSGGALAFLGSFQDIVEESYNLSKNIVKAASPRRAPTENKGVKELGHDERNSNSTSGRHASGCSNYTDAKVIEGAEAVGSSEILKSAGSLSKAIASTPMNFCLGIAKGFQSIPIAYGDRSERPRTKVSGIVTGVTVGIKELAFGFYDGITGVATHPFQGYRKNNIGGLVSGIGRGVGGLVLKPGAGIFGLPGYILQGLSQEIHKTFGENLESRIALGRALQGRGELQSCSAIDRDNIVREWRKMSGLHQGLVKS</sequence>
<dbReference type="VEuPathDB" id="FungiDB:PV06_10291"/>
<evidence type="ECO:0000256" key="3">
    <source>
        <dbReference type="SAM" id="MobiDB-lite"/>
    </source>
</evidence>
<feature type="compositionally biased region" description="Basic and acidic residues" evidence="3">
    <location>
        <begin position="602"/>
        <end position="618"/>
    </location>
</feature>
<evidence type="ECO:0000313" key="6">
    <source>
        <dbReference type="EMBL" id="KIW37651.1"/>
    </source>
</evidence>
<dbReference type="FunFam" id="3.40.50.2000:FF:000009">
    <property type="entry name" value="Sterol 3-beta-glucosyltransferase UGT80A2"/>
    <property type="match status" value="1"/>
</dbReference>
<organism evidence="6 7">
    <name type="scientific">Exophiala oligosperma</name>
    <dbReference type="NCBI Taxonomy" id="215243"/>
    <lineage>
        <taxon>Eukaryota</taxon>
        <taxon>Fungi</taxon>
        <taxon>Dikarya</taxon>
        <taxon>Ascomycota</taxon>
        <taxon>Pezizomycotina</taxon>
        <taxon>Eurotiomycetes</taxon>
        <taxon>Chaetothyriomycetidae</taxon>
        <taxon>Chaetothyriales</taxon>
        <taxon>Herpotrichiellaceae</taxon>
        <taxon>Exophiala</taxon>
    </lineage>
</organism>
<keyword evidence="2" id="KW-0443">Lipid metabolism</keyword>
<gene>
    <name evidence="6" type="ORF">PV06_10291</name>
</gene>
<dbReference type="SUPFAM" id="SSF53756">
    <property type="entry name" value="UDP-Glycosyltransferase/glycogen phosphorylase"/>
    <property type="match status" value="1"/>
</dbReference>
<proteinExistence type="predicted"/>
<dbReference type="Pfam" id="PF06722">
    <property type="entry name" value="EryCIII-like_C"/>
    <property type="match status" value="1"/>
</dbReference>
<dbReference type="PANTHER" id="PTHR48050:SF13">
    <property type="entry name" value="STEROL 3-BETA-GLUCOSYLTRANSFERASE UGT80A2"/>
    <property type="match status" value="1"/>
</dbReference>
<evidence type="ECO:0000256" key="1">
    <source>
        <dbReference type="ARBA" id="ARBA00022679"/>
    </source>
</evidence>
<feature type="domain" description="Erythromycin biosynthesis protein CIII-like C-terminal" evidence="5">
    <location>
        <begin position="390"/>
        <end position="482"/>
    </location>
</feature>
<reference evidence="6 7" key="1">
    <citation type="submission" date="2015-01" db="EMBL/GenBank/DDBJ databases">
        <title>The Genome Sequence of Exophiala oligosperma CBS72588.</title>
        <authorList>
            <consortium name="The Broad Institute Genomics Platform"/>
            <person name="Cuomo C."/>
            <person name="de Hoog S."/>
            <person name="Gorbushina A."/>
            <person name="Stielow B."/>
            <person name="Teixiera M."/>
            <person name="Abouelleil A."/>
            <person name="Chapman S.B."/>
            <person name="Priest M."/>
            <person name="Young S.K."/>
            <person name="Wortman J."/>
            <person name="Nusbaum C."/>
            <person name="Birren B."/>
        </authorList>
    </citation>
    <scope>NUCLEOTIDE SEQUENCE [LARGE SCALE GENOMIC DNA]</scope>
    <source>
        <strain evidence="6 7">CBS 72588</strain>
    </source>
</reference>
<dbReference type="InterPro" id="IPR002213">
    <property type="entry name" value="UDP_glucos_trans"/>
</dbReference>
<evidence type="ECO:0000259" key="4">
    <source>
        <dbReference type="Pfam" id="PF03033"/>
    </source>
</evidence>
<protein>
    <submittedName>
        <fullName evidence="6">Uncharacterized protein</fullName>
    </submittedName>
</protein>
<evidence type="ECO:0000313" key="7">
    <source>
        <dbReference type="Proteomes" id="UP000053342"/>
    </source>
</evidence>
<evidence type="ECO:0000256" key="2">
    <source>
        <dbReference type="ARBA" id="ARBA00023098"/>
    </source>
</evidence>
<dbReference type="CDD" id="cd03784">
    <property type="entry name" value="GT1_Gtf-like"/>
    <property type="match status" value="1"/>
</dbReference>
<name>A0A0D2ABD2_9EURO</name>
<dbReference type="InterPro" id="IPR010610">
    <property type="entry name" value="EryCIII-like_C"/>
</dbReference>
<dbReference type="RefSeq" id="XP_016257867.1">
    <property type="nucleotide sequence ID" value="XM_016411826.1"/>
</dbReference>
<dbReference type="STRING" id="215243.A0A0D2ABD2"/>
<dbReference type="OrthoDB" id="4119059at2759"/>
<dbReference type="HOGENOM" id="CLU_000537_1_1_1"/>
<dbReference type="GeneID" id="27362365"/>
<feature type="compositionally biased region" description="Polar residues" evidence="3">
    <location>
        <begin position="619"/>
        <end position="629"/>
    </location>
</feature>